<evidence type="ECO:0000256" key="1">
    <source>
        <dbReference type="SAM" id="SignalP"/>
    </source>
</evidence>
<accession>A0A1B6CMP1</accession>
<protein>
    <submittedName>
        <fullName evidence="2">Uncharacterized protein</fullName>
    </submittedName>
</protein>
<keyword evidence="1" id="KW-0732">Signal</keyword>
<sequence length="146" mass="17346">MMILSSLTLFFSLLIIHKTIHFTRAPTTELFKIVNVHDLKTQKVREEIKDDLQQPRFSKTRFAALQKLFMYEVEMLKAALTLMKRLQYKDYSVTLLRTRQLLEMYIDSKSIPDQNIVSKTKHFESMLELLEVTKEQLKLETILYNS</sequence>
<reference evidence="2" key="1">
    <citation type="submission" date="2015-12" db="EMBL/GenBank/DDBJ databases">
        <title>De novo transcriptome assembly of four potential Pierce s Disease insect vectors from Arizona vineyards.</title>
        <authorList>
            <person name="Tassone E.E."/>
        </authorList>
    </citation>
    <scope>NUCLEOTIDE SEQUENCE</scope>
</reference>
<feature type="chain" id="PRO_5008580492" evidence="1">
    <location>
        <begin position="26"/>
        <end position="146"/>
    </location>
</feature>
<dbReference type="EMBL" id="GEDC01022588">
    <property type="protein sequence ID" value="JAS14710.1"/>
    <property type="molecule type" value="Transcribed_RNA"/>
</dbReference>
<name>A0A1B6CMP1_9HEMI</name>
<dbReference type="AlphaFoldDB" id="A0A1B6CMP1"/>
<proteinExistence type="predicted"/>
<gene>
    <name evidence="2" type="ORF">g.45221</name>
</gene>
<feature type="signal peptide" evidence="1">
    <location>
        <begin position="1"/>
        <end position="25"/>
    </location>
</feature>
<evidence type="ECO:0000313" key="2">
    <source>
        <dbReference type="EMBL" id="JAS14710.1"/>
    </source>
</evidence>
<organism evidence="2">
    <name type="scientific">Clastoptera arizonana</name>
    <name type="common">Arizona spittle bug</name>
    <dbReference type="NCBI Taxonomy" id="38151"/>
    <lineage>
        <taxon>Eukaryota</taxon>
        <taxon>Metazoa</taxon>
        <taxon>Ecdysozoa</taxon>
        <taxon>Arthropoda</taxon>
        <taxon>Hexapoda</taxon>
        <taxon>Insecta</taxon>
        <taxon>Pterygota</taxon>
        <taxon>Neoptera</taxon>
        <taxon>Paraneoptera</taxon>
        <taxon>Hemiptera</taxon>
        <taxon>Auchenorrhyncha</taxon>
        <taxon>Cercopoidea</taxon>
        <taxon>Clastopteridae</taxon>
        <taxon>Clastoptera</taxon>
    </lineage>
</organism>